<reference evidence="23" key="1">
    <citation type="submission" date="2017-05" db="EMBL/GenBank/DDBJ databases">
        <authorList>
            <person name="Imhoff J.F."/>
            <person name="Rahn T."/>
            <person name="Kuenzel S."/>
            <person name="Neulinger S.C."/>
        </authorList>
    </citation>
    <scope>NUCLEOTIDE SEQUENCE</scope>
    <source>
        <strain evidence="23">DSM 4395</strain>
    </source>
</reference>
<evidence type="ECO:0000256" key="15">
    <source>
        <dbReference type="ARBA" id="ARBA00023268"/>
    </source>
</evidence>
<dbReference type="CDD" id="cd04905">
    <property type="entry name" value="ACT_CM-PDT"/>
    <property type="match status" value="1"/>
</dbReference>
<gene>
    <name evidence="23" type="ORF">CCR82_00325</name>
</gene>
<evidence type="ECO:0000256" key="12">
    <source>
        <dbReference type="ARBA" id="ARBA00023222"/>
    </source>
</evidence>
<evidence type="ECO:0000256" key="5">
    <source>
        <dbReference type="ARBA" id="ARBA00004817"/>
    </source>
</evidence>
<feature type="domain" description="ACT" evidence="22">
    <location>
        <begin position="284"/>
        <end position="361"/>
    </location>
</feature>
<evidence type="ECO:0000256" key="7">
    <source>
        <dbReference type="ARBA" id="ARBA00013147"/>
    </source>
</evidence>
<dbReference type="FunFam" id="1.20.59.10:FF:000004">
    <property type="entry name" value="Prephenate dehydratase"/>
    <property type="match status" value="1"/>
</dbReference>
<protein>
    <recommendedName>
        <fullName evidence="8">Bifunctional chorismate mutase/prephenate dehydratase</fullName>
        <ecNumber evidence="7">4.2.1.51</ecNumber>
        <ecNumber evidence="6">5.4.99.5</ecNumber>
    </recommendedName>
    <alternativeName>
        <fullName evidence="17">Chorismate mutase-prephenate dehydratase</fullName>
    </alternativeName>
    <alternativeName>
        <fullName evidence="16">p-protein</fullName>
    </alternativeName>
</protein>
<dbReference type="PROSITE" id="PS00857">
    <property type="entry name" value="PREPHENATE_DEHYDR_1"/>
    <property type="match status" value="1"/>
</dbReference>
<dbReference type="EC" id="4.2.1.51" evidence="7"/>
<evidence type="ECO:0000256" key="4">
    <source>
        <dbReference type="ARBA" id="ARBA00004741"/>
    </source>
</evidence>
<evidence type="ECO:0000256" key="9">
    <source>
        <dbReference type="ARBA" id="ARBA00022490"/>
    </source>
</evidence>
<dbReference type="InterPro" id="IPR001086">
    <property type="entry name" value="Preph_deHydtase"/>
</dbReference>
<dbReference type="FunFam" id="3.40.190.10:FF:000034">
    <property type="entry name" value="Chorismate mutase/prephenate dehydratase"/>
    <property type="match status" value="1"/>
</dbReference>
<dbReference type="SMART" id="SM00830">
    <property type="entry name" value="CM_2"/>
    <property type="match status" value="1"/>
</dbReference>
<sequence>MPVPMTSDEQLQQVRERINTIDAELLRLISERATCAQDVAKIKDAHGESVKYYRPEREAEILRRIKAWNPGPLDDEETARLFREIMSACLALEKPLKVGYLGPEGTFTQAATLKHFGHSVHAQPFGAIGDIFREVEAGACHYGVVPVENSTEGVVNHTLDMFMRSPLRIAGEVTLRIHHHLLSKADDLSAVRRVYSHQQSLAQCRGWLDRYLPNAERVAVSTNADAAKLAAAAEETAAVASEAAAELYALRVLVQRIEDEPGNTTRFLVIGPEDSPPSGHDKTSMLLSCRNEAGGLNRLLTPFAKQGISMTRIESRPSRQGVWDYVFFVDVCGHRQLPEVAVALAELKDVANLCKVLGSYPEAVL</sequence>
<dbReference type="NCBIfam" id="NF008865">
    <property type="entry name" value="PRK11898.1"/>
    <property type="match status" value="1"/>
</dbReference>
<keyword evidence="24" id="KW-1185">Reference proteome</keyword>
<dbReference type="PANTHER" id="PTHR21022:SF19">
    <property type="entry name" value="PREPHENATE DEHYDRATASE-RELATED"/>
    <property type="match status" value="1"/>
</dbReference>
<dbReference type="SUPFAM" id="SSF53850">
    <property type="entry name" value="Periplasmic binding protein-like II"/>
    <property type="match status" value="1"/>
</dbReference>
<dbReference type="InterPro" id="IPR018528">
    <property type="entry name" value="Preph_deHydtase_CS"/>
</dbReference>
<evidence type="ECO:0000256" key="3">
    <source>
        <dbReference type="ARBA" id="ARBA00004496"/>
    </source>
</evidence>
<keyword evidence="14" id="KW-0456">Lyase</keyword>
<evidence type="ECO:0000256" key="17">
    <source>
        <dbReference type="ARBA" id="ARBA00031520"/>
    </source>
</evidence>
<evidence type="ECO:0000256" key="6">
    <source>
        <dbReference type="ARBA" id="ARBA00012404"/>
    </source>
</evidence>
<dbReference type="InterPro" id="IPR008242">
    <property type="entry name" value="Chor_mutase/pphenate_deHydtase"/>
</dbReference>
<evidence type="ECO:0000256" key="19">
    <source>
        <dbReference type="PIRSR" id="PIRSR001500-2"/>
    </source>
</evidence>
<dbReference type="PROSITE" id="PS00858">
    <property type="entry name" value="PREPHENATE_DEHYDR_2"/>
    <property type="match status" value="1"/>
</dbReference>
<feature type="domain" description="Prephenate dehydratase" evidence="21">
    <location>
        <begin position="97"/>
        <end position="272"/>
    </location>
</feature>
<dbReference type="GO" id="GO:0005737">
    <property type="term" value="C:cytoplasm"/>
    <property type="evidence" value="ECO:0007669"/>
    <property type="project" value="UniProtKB-SubCell"/>
</dbReference>
<dbReference type="InterPro" id="IPR036979">
    <property type="entry name" value="CM_dom_sf"/>
</dbReference>
<dbReference type="InterPro" id="IPR045865">
    <property type="entry name" value="ACT-like_dom_sf"/>
</dbReference>
<dbReference type="NCBIfam" id="TIGR01807">
    <property type="entry name" value="CM_P2"/>
    <property type="match status" value="1"/>
</dbReference>
<feature type="site" description="Essential for prephenate dehydratase activity" evidence="19">
    <location>
        <position position="265"/>
    </location>
</feature>
<comment type="pathway">
    <text evidence="5">Metabolic intermediate biosynthesis; prephenate biosynthesis; prephenate from chorismate: step 1/1.</text>
</comment>
<evidence type="ECO:0000313" key="24">
    <source>
        <dbReference type="Proteomes" id="UP001296967"/>
    </source>
</evidence>
<evidence type="ECO:0000313" key="23">
    <source>
        <dbReference type="EMBL" id="MBK5929023.1"/>
    </source>
</evidence>
<feature type="domain" description="Chorismate mutase" evidence="20">
    <location>
        <begin position="5"/>
        <end position="97"/>
    </location>
</feature>
<dbReference type="FunFam" id="3.30.70.260:FF:000012">
    <property type="entry name" value="Prephenate dehydratase"/>
    <property type="match status" value="1"/>
</dbReference>
<evidence type="ECO:0000259" key="21">
    <source>
        <dbReference type="PROSITE" id="PS51171"/>
    </source>
</evidence>
<comment type="function">
    <text evidence="2">Catalyzes the Claisen rearrangement of chorismate to prephenate and the decarboxylation/dehydration of prephenate to phenylpyruvate.</text>
</comment>
<evidence type="ECO:0000256" key="14">
    <source>
        <dbReference type="ARBA" id="ARBA00023239"/>
    </source>
</evidence>
<dbReference type="EMBL" id="NHSF01000005">
    <property type="protein sequence ID" value="MBK5929023.1"/>
    <property type="molecule type" value="Genomic_DNA"/>
</dbReference>
<evidence type="ECO:0000256" key="10">
    <source>
        <dbReference type="ARBA" id="ARBA00022605"/>
    </source>
</evidence>
<dbReference type="InterPro" id="IPR002701">
    <property type="entry name" value="CM_II_prokaryot"/>
</dbReference>
<dbReference type="PANTHER" id="PTHR21022">
    <property type="entry name" value="PREPHENATE DEHYDRATASE P PROTEIN"/>
    <property type="match status" value="1"/>
</dbReference>
<evidence type="ECO:0000256" key="18">
    <source>
        <dbReference type="ARBA" id="ARBA00047848"/>
    </source>
</evidence>
<evidence type="ECO:0000256" key="8">
    <source>
        <dbReference type="ARBA" id="ARBA00014401"/>
    </source>
</evidence>
<dbReference type="GO" id="GO:0046417">
    <property type="term" value="P:chorismate metabolic process"/>
    <property type="evidence" value="ECO:0007669"/>
    <property type="project" value="InterPro"/>
</dbReference>
<proteinExistence type="predicted"/>
<keyword evidence="11" id="KW-0057">Aromatic amino acid biosynthesis</keyword>
<dbReference type="Pfam" id="PF01842">
    <property type="entry name" value="ACT"/>
    <property type="match status" value="1"/>
</dbReference>
<reference evidence="23" key="2">
    <citation type="journal article" date="2020" name="Microorganisms">
        <title>Osmotic Adaptation and Compatible Solute Biosynthesis of Phototrophic Bacteria as Revealed from Genome Analyses.</title>
        <authorList>
            <person name="Imhoff J.F."/>
            <person name="Rahn T."/>
            <person name="Kunzel S."/>
            <person name="Keller A."/>
            <person name="Neulinger S.C."/>
        </authorList>
    </citation>
    <scope>NUCLEOTIDE SEQUENCE</scope>
    <source>
        <strain evidence="23">DSM 4395</strain>
    </source>
</reference>
<evidence type="ECO:0000256" key="1">
    <source>
        <dbReference type="ARBA" id="ARBA00000824"/>
    </source>
</evidence>
<evidence type="ECO:0000259" key="22">
    <source>
        <dbReference type="PROSITE" id="PS51671"/>
    </source>
</evidence>
<comment type="catalytic activity">
    <reaction evidence="1">
        <text>chorismate = prephenate</text>
        <dbReference type="Rhea" id="RHEA:13897"/>
        <dbReference type="ChEBI" id="CHEBI:29748"/>
        <dbReference type="ChEBI" id="CHEBI:29934"/>
        <dbReference type="EC" id="5.4.99.5"/>
    </reaction>
</comment>
<dbReference type="Pfam" id="PF01817">
    <property type="entry name" value="CM_2"/>
    <property type="match status" value="1"/>
</dbReference>
<evidence type="ECO:0000259" key="20">
    <source>
        <dbReference type="PROSITE" id="PS51168"/>
    </source>
</evidence>
<evidence type="ECO:0000256" key="13">
    <source>
        <dbReference type="ARBA" id="ARBA00023235"/>
    </source>
</evidence>
<dbReference type="InterPro" id="IPR002912">
    <property type="entry name" value="ACT_dom"/>
</dbReference>
<dbReference type="InterPro" id="IPR010957">
    <property type="entry name" value="G/b/e-P-prot_chorismate_mutase"/>
</dbReference>
<dbReference type="GO" id="GO:0004664">
    <property type="term" value="F:prephenate dehydratase activity"/>
    <property type="evidence" value="ECO:0007669"/>
    <property type="project" value="UniProtKB-EC"/>
</dbReference>
<evidence type="ECO:0000256" key="16">
    <source>
        <dbReference type="ARBA" id="ARBA00031175"/>
    </source>
</evidence>
<comment type="caution">
    <text evidence="23">The sequence shown here is derived from an EMBL/GenBank/DDBJ whole genome shotgun (WGS) entry which is preliminary data.</text>
</comment>
<dbReference type="InterPro" id="IPR036263">
    <property type="entry name" value="Chorismate_II_sf"/>
</dbReference>
<comment type="subcellular location">
    <subcellularLocation>
        <location evidence="3">Cytoplasm</location>
    </subcellularLocation>
</comment>
<dbReference type="PROSITE" id="PS51171">
    <property type="entry name" value="PREPHENATE_DEHYDR_3"/>
    <property type="match status" value="1"/>
</dbReference>
<organism evidence="23 24">
    <name type="scientific">Halochromatium salexigens</name>
    <name type="common">Chromatium salexigens</name>
    <dbReference type="NCBI Taxonomy" id="49447"/>
    <lineage>
        <taxon>Bacteria</taxon>
        <taxon>Pseudomonadati</taxon>
        <taxon>Pseudomonadota</taxon>
        <taxon>Gammaproteobacteria</taxon>
        <taxon>Chromatiales</taxon>
        <taxon>Chromatiaceae</taxon>
        <taxon>Halochromatium</taxon>
    </lineage>
</organism>
<dbReference type="PROSITE" id="PS51671">
    <property type="entry name" value="ACT"/>
    <property type="match status" value="1"/>
</dbReference>
<keyword evidence="9" id="KW-0963">Cytoplasm</keyword>
<dbReference type="GO" id="GO:0009094">
    <property type="term" value="P:L-phenylalanine biosynthetic process"/>
    <property type="evidence" value="ECO:0007669"/>
    <property type="project" value="UniProtKB-KW"/>
</dbReference>
<name>A0AAJ0XE85_HALSE</name>
<dbReference type="Gene3D" id="3.30.70.260">
    <property type="match status" value="1"/>
</dbReference>
<dbReference type="PROSITE" id="PS51168">
    <property type="entry name" value="CHORISMATE_MUT_2"/>
    <property type="match status" value="1"/>
</dbReference>
<dbReference type="CDD" id="cd13630">
    <property type="entry name" value="PBP2_PDT_1"/>
    <property type="match status" value="1"/>
</dbReference>
<keyword evidence="15" id="KW-0511">Multifunctional enzyme</keyword>
<dbReference type="Proteomes" id="UP001296967">
    <property type="component" value="Unassembled WGS sequence"/>
</dbReference>
<dbReference type="GO" id="GO:0004106">
    <property type="term" value="F:chorismate mutase activity"/>
    <property type="evidence" value="ECO:0007669"/>
    <property type="project" value="UniProtKB-EC"/>
</dbReference>
<keyword evidence="12" id="KW-0584">Phenylalanine biosynthesis</keyword>
<comment type="pathway">
    <text evidence="4">Amino-acid biosynthesis; L-phenylalanine biosynthesis; phenylpyruvate from prephenate: step 1/1.</text>
</comment>
<dbReference type="SUPFAM" id="SSF55021">
    <property type="entry name" value="ACT-like"/>
    <property type="match status" value="1"/>
</dbReference>
<dbReference type="FunFam" id="3.40.190.10:FF:000029">
    <property type="entry name" value="Chorismate mutase/Prephenate dehydratase"/>
    <property type="match status" value="1"/>
</dbReference>
<keyword evidence="10" id="KW-0028">Amino-acid biosynthesis</keyword>
<comment type="catalytic activity">
    <reaction evidence="18">
        <text>prephenate + H(+) = 3-phenylpyruvate + CO2 + H2O</text>
        <dbReference type="Rhea" id="RHEA:21648"/>
        <dbReference type="ChEBI" id="CHEBI:15377"/>
        <dbReference type="ChEBI" id="CHEBI:15378"/>
        <dbReference type="ChEBI" id="CHEBI:16526"/>
        <dbReference type="ChEBI" id="CHEBI:18005"/>
        <dbReference type="ChEBI" id="CHEBI:29934"/>
        <dbReference type="EC" id="4.2.1.51"/>
    </reaction>
</comment>
<dbReference type="PIRSF" id="PIRSF001500">
    <property type="entry name" value="Chor_mut_pdt_Ppr"/>
    <property type="match status" value="1"/>
</dbReference>
<dbReference type="Gene3D" id="1.20.59.10">
    <property type="entry name" value="Chorismate mutase"/>
    <property type="match status" value="1"/>
</dbReference>
<dbReference type="SUPFAM" id="SSF48600">
    <property type="entry name" value="Chorismate mutase II"/>
    <property type="match status" value="1"/>
</dbReference>
<evidence type="ECO:0000256" key="11">
    <source>
        <dbReference type="ARBA" id="ARBA00023141"/>
    </source>
</evidence>
<dbReference type="AlphaFoldDB" id="A0AAJ0XE85"/>
<accession>A0AAJ0XE85</accession>
<dbReference type="EC" id="5.4.99.5" evidence="6"/>
<dbReference type="Gene3D" id="3.40.190.10">
    <property type="entry name" value="Periplasmic binding protein-like II"/>
    <property type="match status" value="2"/>
</dbReference>
<dbReference type="Pfam" id="PF00800">
    <property type="entry name" value="PDT"/>
    <property type="match status" value="1"/>
</dbReference>
<evidence type="ECO:0000256" key="2">
    <source>
        <dbReference type="ARBA" id="ARBA00002364"/>
    </source>
</evidence>
<keyword evidence="13" id="KW-0413">Isomerase</keyword>